<feature type="transmembrane region" description="Helical" evidence="1">
    <location>
        <begin position="6"/>
        <end position="23"/>
    </location>
</feature>
<keyword evidence="1" id="KW-0812">Transmembrane</keyword>
<evidence type="ECO:0000256" key="1">
    <source>
        <dbReference type="SAM" id="Phobius"/>
    </source>
</evidence>
<dbReference type="Proteomes" id="UP000030748">
    <property type="component" value="Unassembled WGS sequence"/>
</dbReference>
<feature type="transmembrane region" description="Helical" evidence="1">
    <location>
        <begin position="55"/>
        <end position="74"/>
    </location>
</feature>
<organism evidence="2 3">
    <name type="scientific">Erythranthe guttata</name>
    <name type="common">Yellow monkey flower</name>
    <name type="synonym">Mimulus guttatus</name>
    <dbReference type="NCBI Taxonomy" id="4155"/>
    <lineage>
        <taxon>Eukaryota</taxon>
        <taxon>Viridiplantae</taxon>
        <taxon>Streptophyta</taxon>
        <taxon>Embryophyta</taxon>
        <taxon>Tracheophyta</taxon>
        <taxon>Spermatophyta</taxon>
        <taxon>Magnoliopsida</taxon>
        <taxon>eudicotyledons</taxon>
        <taxon>Gunneridae</taxon>
        <taxon>Pentapetalae</taxon>
        <taxon>asterids</taxon>
        <taxon>lamiids</taxon>
        <taxon>Lamiales</taxon>
        <taxon>Phrymaceae</taxon>
        <taxon>Erythranthe</taxon>
    </lineage>
</organism>
<protein>
    <submittedName>
        <fullName evidence="2">Uncharacterized protein</fullName>
    </submittedName>
</protein>
<dbReference type="EMBL" id="KI632363">
    <property type="protein sequence ID" value="EYU17727.1"/>
    <property type="molecule type" value="Genomic_DNA"/>
</dbReference>
<keyword evidence="1" id="KW-0472">Membrane</keyword>
<evidence type="ECO:0000313" key="2">
    <source>
        <dbReference type="EMBL" id="EYU17727.1"/>
    </source>
</evidence>
<name>A0A022PNA5_ERYGU</name>
<dbReference type="STRING" id="4155.A0A022PNA5"/>
<dbReference type="eggNOG" id="ENOG502S8U0">
    <property type="taxonomic scope" value="Eukaryota"/>
</dbReference>
<sequence length="80" mass="8996">MVVFAVRTTIVTWITVVVLLAFAGKRRRVLVREGRVITCDVAMYLVEVVLKEKSLVAFVCATIVSLFAMAWLRIANHISM</sequence>
<dbReference type="AlphaFoldDB" id="A0A022PNA5"/>
<gene>
    <name evidence="2" type="ORF">MIMGU_mgv1a022158mg</name>
</gene>
<dbReference type="PANTHER" id="PTHR34656">
    <property type="entry name" value="PYRROLINE-5-CARBOXYLATE REDUCTASE"/>
    <property type="match status" value="1"/>
</dbReference>
<dbReference type="PANTHER" id="PTHR34656:SF2">
    <property type="entry name" value="TRANSMEMBRANE PROTEIN"/>
    <property type="match status" value="1"/>
</dbReference>
<evidence type="ECO:0000313" key="3">
    <source>
        <dbReference type="Proteomes" id="UP000030748"/>
    </source>
</evidence>
<keyword evidence="1" id="KW-1133">Transmembrane helix</keyword>
<accession>A0A022PNA5</accession>
<keyword evidence="3" id="KW-1185">Reference proteome</keyword>
<reference evidence="2 3" key="1">
    <citation type="journal article" date="2013" name="Proc. Natl. Acad. Sci. U.S.A.">
        <title>Fine-scale variation in meiotic recombination in Mimulus inferred from population shotgun sequencing.</title>
        <authorList>
            <person name="Hellsten U."/>
            <person name="Wright K.M."/>
            <person name="Jenkins J."/>
            <person name="Shu S."/>
            <person name="Yuan Y."/>
            <person name="Wessler S.R."/>
            <person name="Schmutz J."/>
            <person name="Willis J.H."/>
            <person name="Rokhsar D.S."/>
        </authorList>
    </citation>
    <scope>NUCLEOTIDE SEQUENCE [LARGE SCALE GENOMIC DNA]</scope>
    <source>
        <strain evidence="3">cv. DUN x IM62</strain>
    </source>
</reference>
<proteinExistence type="predicted"/>